<proteinExistence type="predicted"/>
<reference evidence="2" key="2">
    <citation type="submission" date="2025-09" db="UniProtKB">
        <authorList>
            <consortium name="Ensembl"/>
        </authorList>
    </citation>
    <scope>IDENTIFICATION</scope>
</reference>
<sequence length="176" mass="19589">MITSANWVSKDKTQRTGSVSDQEPCRTRNRLGPGTGSISDQEPSRTRNRFRLGPGTVSDQEPSRTRNRLGPGTGSVSDLEPVPCRTRNRFRVASALWDERASVSRKDGRLRPDRAGCRKCQSGSAAGVMMWFVEVRMRTQVDPGLSENDEFNGTSDRGTDGTEKLDPTRDEDNRWG</sequence>
<evidence type="ECO:0000313" key="3">
    <source>
        <dbReference type="Proteomes" id="UP000261500"/>
    </source>
</evidence>
<feature type="compositionally biased region" description="Basic and acidic residues" evidence="1">
    <location>
        <begin position="157"/>
        <end position="176"/>
    </location>
</feature>
<feature type="region of interest" description="Disordered" evidence="1">
    <location>
        <begin position="1"/>
        <end position="82"/>
    </location>
</feature>
<keyword evidence="3" id="KW-1185">Reference proteome</keyword>
<evidence type="ECO:0000313" key="2">
    <source>
        <dbReference type="Ensembl" id="ENSPLAP00000020149.1"/>
    </source>
</evidence>
<reference evidence="2" key="1">
    <citation type="submission" date="2025-08" db="UniProtKB">
        <authorList>
            <consortium name="Ensembl"/>
        </authorList>
    </citation>
    <scope>IDENTIFICATION</scope>
</reference>
<accession>A0A3B3V5F8</accession>
<dbReference type="Proteomes" id="UP000261500">
    <property type="component" value="Unplaced"/>
</dbReference>
<protein>
    <submittedName>
        <fullName evidence="2">Uncharacterized protein</fullName>
    </submittedName>
</protein>
<dbReference type="Ensembl" id="ENSPLAT00000014243.1">
    <property type="protein sequence ID" value="ENSPLAP00000020149.1"/>
    <property type="gene ID" value="ENSPLAG00000002843.1"/>
</dbReference>
<evidence type="ECO:0000256" key="1">
    <source>
        <dbReference type="SAM" id="MobiDB-lite"/>
    </source>
</evidence>
<name>A0A3B3V5F8_9TELE</name>
<feature type="region of interest" description="Disordered" evidence="1">
    <location>
        <begin position="142"/>
        <end position="176"/>
    </location>
</feature>
<organism evidence="2 3">
    <name type="scientific">Poecilia latipinna</name>
    <name type="common">sailfin molly</name>
    <dbReference type="NCBI Taxonomy" id="48699"/>
    <lineage>
        <taxon>Eukaryota</taxon>
        <taxon>Metazoa</taxon>
        <taxon>Chordata</taxon>
        <taxon>Craniata</taxon>
        <taxon>Vertebrata</taxon>
        <taxon>Euteleostomi</taxon>
        <taxon>Actinopterygii</taxon>
        <taxon>Neopterygii</taxon>
        <taxon>Teleostei</taxon>
        <taxon>Neoteleostei</taxon>
        <taxon>Acanthomorphata</taxon>
        <taxon>Ovalentaria</taxon>
        <taxon>Atherinomorphae</taxon>
        <taxon>Cyprinodontiformes</taxon>
        <taxon>Poeciliidae</taxon>
        <taxon>Poeciliinae</taxon>
        <taxon>Poecilia</taxon>
    </lineage>
</organism>
<dbReference type="AlphaFoldDB" id="A0A3B3V5F8"/>